<protein>
    <submittedName>
        <fullName evidence="1">Uncharacterized protein</fullName>
    </submittedName>
</protein>
<organism evidence="1 2">
    <name type="scientific">Neisseria mucosa (strain ATCC 25996 / DSM 4631 / NCTC 10774 / M26)</name>
    <dbReference type="NCBI Taxonomy" id="546266"/>
    <lineage>
        <taxon>Bacteria</taxon>
        <taxon>Pseudomonadati</taxon>
        <taxon>Pseudomonadota</taxon>
        <taxon>Betaproteobacteria</taxon>
        <taxon>Neisseriales</taxon>
        <taxon>Neisseriaceae</taxon>
        <taxon>Neisseria</taxon>
    </lineage>
</organism>
<dbReference type="EMBL" id="ACDX02000003">
    <property type="protein sequence ID" value="EFC89341.1"/>
    <property type="molecule type" value="Genomic_DNA"/>
</dbReference>
<name>D2ZUF6_NEIM2</name>
<accession>D2ZUF6</accession>
<proteinExistence type="predicted"/>
<evidence type="ECO:0000313" key="1">
    <source>
        <dbReference type="EMBL" id="EFC89341.1"/>
    </source>
</evidence>
<reference evidence="1 2" key="1">
    <citation type="submission" date="2009-10" db="EMBL/GenBank/DDBJ databases">
        <authorList>
            <person name="Weinstock G."/>
            <person name="Sodergren E."/>
            <person name="Clifton S."/>
            <person name="Fulton L."/>
            <person name="Fulton B."/>
            <person name="Courtney L."/>
            <person name="Fronick C."/>
            <person name="Harrison M."/>
            <person name="Strong C."/>
            <person name="Farmer C."/>
            <person name="Delahaunty K."/>
            <person name="Markovic C."/>
            <person name="Hall O."/>
            <person name="Minx P."/>
            <person name="Tomlinson C."/>
            <person name="Mitreva M."/>
            <person name="Nelson J."/>
            <person name="Hou S."/>
            <person name="Wollam A."/>
            <person name="Pepin K.H."/>
            <person name="Johnson M."/>
            <person name="Bhonagiri V."/>
            <person name="Nash W.E."/>
            <person name="Warren W."/>
            <person name="Chinwalla A."/>
            <person name="Mardis E.R."/>
            <person name="Wilson R.K."/>
        </authorList>
    </citation>
    <scope>NUCLEOTIDE SEQUENCE [LARGE SCALE GENOMIC DNA]</scope>
    <source>
        <strain evidence="2">ATCC 25996 / DSM 4631 / NCTC 10774 / M26</strain>
    </source>
</reference>
<dbReference type="AlphaFoldDB" id="D2ZUF6"/>
<gene>
    <name evidence="1" type="ORF">NEIMUCOT_04244</name>
</gene>
<sequence>MIWVICCMFWTVCFGLNRFLYLNTDCVLYGNGSRQADNDILSSIEHR</sequence>
<comment type="caution">
    <text evidence="1">The sequence shown here is derived from an EMBL/GenBank/DDBJ whole genome shotgun (WGS) entry which is preliminary data.</text>
</comment>
<dbReference type="Proteomes" id="UP000003344">
    <property type="component" value="Unassembled WGS sequence"/>
</dbReference>
<evidence type="ECO:0000313" key="2">
    <source>
        <dbReference type="Proteomes" id="UP000003344"/>
    </source>
</evidence>